<evidence type="ECO:0000313" key="1">
    <source>
        <dbReference type="EMBL" id="ALJ58076.1"/>
    </source>
</evidence>
<protein>
    <submittedName>
        <fullName evidence="1">Uncharacterized protein</fullName>
    </submittedName>
</protein>
<dbReference type="PATRIC" id="fig|246787.4.peg.839"/>
<proteinExistence type="predicted"/>
<sequence>MKVKVTSVFRDKFTHQLYSVGEVVEIEDEARVRDLENRKLAECVEEVKAFGEKKEEKISLFEKEFEKKTLVDALKAIGDKAAMNMKGETLIANVAALDEVTIAKLKEALGIEV</sequence>
<organism evidence="1 2">
    <name type="scientific">Bacteroides cellulosilyticus</name>
    <dbReference type="NCBI Taxonomy" id="246787"/>
    <lineage>
        <taxon>Bacteria</taxon>
        <taxon>Pseudomonadati</taxon>
        <taxon>Bacteroidota</taxon>
        <taxon>Bacteroidia</taxon>
        <taxon>Bacteroidales</taxon>
        <taxon>Bacteroidaceae</taxon>
        <taxon>Bacteroides</taxon>
    </lineage>
</organism>
<name>A0A0P0FSB7_9BACE</name>
<gene>
    <name evidence="1" type="ORF">BcellWH2_00813</name>
</gene>
<accession>A0A0P0FSB7</accession>
<reference evidence="1 2" key="1">
    <citation type="journal article" date="2015" name="Science">
        <title>Genetic determinants of in vivo fitness and diet responsiveness in multiple human gut Bacteroides.</title>
        <authorList>
            <person name="Wu M."/>
            <person name="McNulty N.P."/>
            <person name="Rodionov D.A."/>
            <person name="Khoroshkin M.S."/>
            <person name="Griffin N.W."/>
            <person name="Cheng J."/>
            <person name="Latreille P."/>
            <person name="Kerstetter R.A."/>
            <person name="Terrapon N."/>
            <person name="Henrissat B."/>
            <person name="Osterman A.L."/>
            <person name="Gordon J.I."/>
        </authorList>
    </citation>
    <scope>NUCLEOTIDE SEQUENCE [LARGE SCALE GENOMIC DNA]</scope>
    <source>
        <strain evidence="1 2">WH2</strain>
    </source>
</reference>
<dbReference type="RefSeq" id="WP_029428571.1">
    <property type="nucleotide sequence ID" value="NZ_CP012801.1"/>
</dbReference>
<evidence type="ECO:0000313" key="2">
    <source>
        <dbReference type="Proteomes" id="UP000061809"/>
    </source>
</evidence>
<dbReference type="AlphaFoldDB" id="A0A0P0FSB7"/>
<dbReference type="Proteomes" id="UP000061809">
    <property type="component" value="Chromosome"/>
</dbReference>
<dbReference type="EMBL" id="CP012801">
    <property type="protein sequence ID" value="ALJ58076.1"/>
    <property type="molecule type" value="Genomic_DNA"/>
</dbReference>
<dbReference type="KEGG" id="bcel:BcellWH2_00813"/>